<dbReference type="AlphaFoldDB" id="A0A7I4C6R0"/>
<organism evidence="1 2">
    <name type="scientific">Physcomitrium patens</name>
    <name type="common">Spreading-leaved earth moss</name>
    <name type="synonym">Physcomitrella patens</name>
    <dbReference type="NCBI Taxonomy" id="3218"/>
    <lineage>
        <taxon>Eukaryota</taxon>
        <taxon>Viridiplantae</taxon>
        <taxon>Streptophyta</taxon>
        <taxon>Embryophyta</taxon>
        <taxon>Bryophyta</taxon>
        <taxon>Bryophytina</taxon>
        <taxon>Bryopsida</taxon>
        <taxon>Funariidae</taxon>
        <taxon>Funariales</taxon>
        <taxon>Funariaceae</taxon>
        <taxon>Physcomitrium</taxon>
    </lineage>
</organism>
<dbReference type="EnsemblPlants" id="Pp3c21_6071V3.1">
    <property type="protein sequence ID" value="Pp3c21_6071V3.1"/>
    <property type="gene ID" value="Pp3c21_6071"/>
</dbReference>
<reference evidence="1" key="3">
    <citation type="submission" date="2020-12" db="UniProtKB">
        <authorList>
            <consortium name="EnsemblPlants"/>
        </authorList>
    </citation>
    <scope>IDENTIFICATION</scope>
</reference>
<reference evidence="1 2" key="2">
    <citation type="journal article" date="2018" name="Plant J.">
        <title>The Physcomitrella patens chromosome-scale assembly reveals moss genome structure and evolution.</title>
        <authorList>
            <person name="Lang D."/>
            <person name="Ullrich K.K."/>
            <person name="Murat F."/>
            <person name="Fuchs J."/>
            <person name="Jenkins J."/>
            <person name="Haas F.B."/>
            <person name="Piednoel M."/>
            <person name="Gundlach H."/>
            <person name="Van Bel M."/>
            <person name="Meyberg R."/>
            <person name="Vives C."/>
            <person name="Morata J."/>
            <person name="Symeonidi A."/>
            <person name="Hiss M."/>
            <person name="Muchero W."/>
            <person name="Kamisugi Y."/>
            <person name="Saleh O."/>
            <person name="Blanc G."/>
            <person name="Decker E.L."/>
            <person name="van Gessel N."/>
            <person name="Grimwood J."/>
            <person name="Hayes R.D."/>
            <person name="Graham S.W."/>
            <person name="Gunter L.E."/>
            <person name="McDaniel S.F."/>
            <person name="Hoernstein S.N.W."/>
            <person name="Larsson A."/>
            <person name="Li F.W."/>
            <person name="Perroud P.F."/>
            <person name="Phillips J."/>
            <person name="Ranjan P."/>
            <person name="Rokshar D.S."/>
            <person name="Rothfels C.J."/>
            <person name="Schneider L."/>
            <person name="Shu S."/>
            <person name="Stevenson D.W."/>
            <person name="Thummler F."/>
            <person name="Tillich M."/>
            <person name="Villarreal Aguilar J.C."/>
            <person name="Widiez T."/>
            <person name="Wong G.K."/>
            <person name="Wymore A."/>
            <person name="Zhang Y."/>
            <person name="Zimmer A.D."/>
            <person name="Quatrano R.S."/>
            <person name="Mayer K.F.X."/>
            <person name="Goodstein D."/>
            <person name="Casacuberta J.M."/>
            <person name="Vandepoele K."/>
            <person name="Reski R."/>
            <person name="Cuming A.C."/>
            <person name="Tuskan G.A."/>
            <person name="Maumus F."/>
            <person name="Salse J."/>
            <person name="Schmutz J."/>
            <person name="Rensing S.A."/>
        </authorList>
    </citation>
    <scope>NUCLEOTIDE SEQUENCE [LARGE SCALE GENOMIC DNA]</scope>
    <source>
        <strain evidence="1 2">cv. Gransden 2004</strain>
    </source>
</reference>
<evidence type="ECO:0000313" key="1">
    <source>
        <dbReference type="EnsemblPlants" id="Pp3c21_6071V3.1"/>
    </source>
</evidence>
<sequence length="116" mass="12694">MLITAPHSSQFLCVQKSFEKRLAVRCLMSSLSLIGTASTKWSECVFLFAGVETAKFLMILRGSILRNLSAAFSKAKGAPASSTIFLFLFDPRAMIVAATSIFTNFLTHGTLRININ</sequence>
<dbReference type="GeneID" id="112274006"/>
<dbReference type="EMBL" id="ABEU02000021">
    <property type="status" value="NOT_ANNOTATED_CDS"/>
    <property type="molecule type" value="Genomic_DNA"/>
</dbReference>
<protein>
    <submittedName>
        <fullName evidence="1">Uncharacterized protein</fullName>
    </submittedName>
</protein>
<accession>A0A7I4C6R0</accession>
<name>A0A7I4C6R0_PHYPA</name>
<dbReference type="RefSeq" id="XP_073385824.1">
    <property type="nucleotide sequence ID" value="XM_073529723.1"/>
</dbReference>
<keyword evidence="2" id="KW-1185">Reference proteome</keyword>
<evidence type="ECO:0000313" key="2">
    <source>
        <dbReference type="Proteomes" id="UP000006727"/>
    </source>
</evidence>
<dbReference type="Gramene" id="Pp3c21_6071V3.1">
    <property type="protein sequence ID" value="Pp3c21_6071V3.1"/>
    <property type="gene ID" value="Pp3c21_6071"/>
</dbReference>
<proteinExistence type="predicted"/>
<reference evidence="1 2" key="1">
    <citation type="journal article" date="2008" name="Science">
        <title>The Physcomitrella genome reveals evolutionary insights into the conquest of land by plants.</title>
        <authorList>
            <person name="Rensing S."/>
            <person name="Lang D."/>
            <person name="Zimmer A."/>
            <person name="Terry A."/>
            <person name="Salamov A."/>
            <person name="Shapiro H."/>
            <person name="Nishiyama T."/>
            <person name="Perroud P.-F."/>
            <person name="Lindquist E."/>
            <person name="Kamisugi Y."/>
            <person name="Tanahashi T."/>
            <person name="Sakakibara K."/>
            <person name="Fujita T."/>
            <person name="Oishi K."/>
            <person name="Shin-I T."/>
            <person name="Kuroki Y."/>
            <person name="Toyoda A."/>
            <person name="Suzuki Y."/>
            <person name="Hashimoto A."/>
            <person name="Yamaguchi K."/>
            <person name="Sugano A."/>
            <person name="Kohara Y."/>
            <person name="Fujiyama A."/>
            <person name="Anterola A."/>
            <person name="Aoki S."/>
            <person name="Ashton N."/>
            <person name="Barbazuk W.B."/>
            <person name="Barker E."/>
            <person name="Bennetzen J."/>
            <person name="Bezanilla M."/>
            <person name="Blankenship R."/>
            <person name="Cho S.H."/>
            <person name="Dutcher S."/>
            <person name="Estelle M."/>
            <person name="Fawcett J.A."/>
            <person name="Gundlach H."/>
            <person name="Hanada K."/>
            <person name="Heyl A."/>
            <person name="Hicks K.A."/>
            <person name="Hugh J."/>
            <person name="Lohr M."/>
            <person name="Mayer K."/>
            <person name="Melkozernov A."/>
            <person name="Murata T."/>
            <person name="Nelson D."/>
            <person name="Pils B."/>
            <person name="Prigge M."/>
            <person name="Reiss B."/>
            <person name="Renner T."/>
            <person name="Rombauts S."/>
            <person name="Rushton P."/>
            <person name="Sanderfoot A."/>
            <person name="Schween G."/>
            <person name="Shiu S.-H."/>
            <person name="Stueber K."/>
            <person name="Theodoulou F.L."/>
            <person name="Tu H."/>
            <person name="Van de Peer Y."/>
            <person name="Verrier P.J."/>
            <person name="Waters E."/>
            <person name="Wood A."/>
            <person name="Yang L."/>
            <person name="Cove D."/>
            <person name="Cuming A."/>
            <person name="Hasebe M."/>
            <person name="Lucas S."/>
            <person name="Mishler D.B."/>
            <person name="Reski R."/>
            <person name="Grigoriev I."/>
            <person name="Quatrano R.S."/>
            <person name="Boore J.L."/>
        </authorList>
    </citation>
    <scope>NUCLEOTIDE SEQUENCE [LARGE SCALE GENOMIC DNA]</scope>
    <source>
        <strain evidence="1 2">cv. Gransden 2004</strain>
    </source>
</reference>
<dbReference type="InParanoid" id="A0A7I4C6R0"/>
<dbReference type="Proteomes" id="UP000006727">
    <property type="component" value="Chromosome 21"/>
</dbReference>